<feature type="region of interest" description="Disordered" evidence="5">
    <location>
        <begin position="227"/>
        <end position="252"/>
    </location>
</feature>
<feature type="domain" description="Ig-like" evidence="7">
    <location>
        <begin position="73"/>
        <end position="150"/>
    </location>
</feature>
<gene>
    <name evidence="8" type="ORF">N300_14271</name>
</gene>
<feature type="non-terminal residue" evidence="8">
    <location>
        <position position="252"/>
    </location>
</feature>
<evidence type="ECO:0000313" key="8">
    <source>
        <dbReference type="EMBL" id="KFP02599.1"/>
    </source>
</evidence>
<sequence length="252" mass="27814">EDPGSKVVLLKYLDGHFTNYMEGWIRFHKVDFSLEILNTTRRDRQCYEYMVTKGPEQKVWQIQLEVYEPVSNPSIQLLRQDLTNGSCTITLNCTAEQGDNISYTWGTQDPSTLGLCSGTGSLLHLSYPLQNRSISCLCNVTNPVSSWLVTFNTSGCSSEQGGSARLRMEHLVLLVAVPMAAVLLLTILVGARRAVPLAPATDQQHQDPPAAQQSPVHTIYSQVQRVQKPKGIPTTQHPSCTPIYTPASGQSL</sequence>
<dbReference type="Proteomes" id="UP000054308">
    <property type="component" value="Unassembled WGS sequence"/>
</dbReference>
<evidence type="ECO:0000256" key="2">
    <source>
        <dbReference type="ARBA" id="ARBA00022729"/>
    </source>
</evidence>
<keyword evidence="4" id="KW-0325">Glycoprotein</keyword>
<dbReference type="AlphaFoldDB" id="A0A091I226"/>
<evidence type="ECO:0000256" key="4">
    <source>
        <dbReference type="ARBA" id="ARBA00023180"/>
    </source>
</evidence>
<comment type="subcellular location">
    <subcellularLocation>
        <location evidence="1">Membrane</location>
    </subcellularLocation>
</comment>
<dbReference type="STRING" id="9244.A0A091I226"/>
<evidence type="ECO:0000256" key="1">
    <source>
        <dbReference type="ARBA" id="ARBA00004370"/>
    </source>
</evidence>
<dbReference type="PANTHER" id="PTHR12080:SF55">
    <property type="entry name" value="LYMPHOCYTE FUNCTION-ASSOCIATED ANTIGEN 3"/>
    <property type="match status" value="1"/>
</dbReference>
<accession>A0A091I226</accession>
<name>A0A091I226_CALAN</name>
<dbReference type="InterPro" id="IPR013783">
    <property type="entry name" value="Ig-like_fold"/>
</dbReference>
<dbReference type="PANTHER" id="PTHR12080">
    <property type="entry name" value="SIGNALING LYMPHOCYTIC ACTIVATION MOLECULE"/>
    <property type="match status" value="1"/>
</dbReference>
<proteinExistence type="predicted"/>
<evidence type="ECO:0000256" key="5">
    <source>
        <dbReference type="SAM" id="MobiDB-lite"/>
    </source>
</evidence>
<feature type="transmembrane region" description="Helical" evidence="6">
    <location>
        <begin position="171"/>
        <end position="191"/>
    </location>
</feature>
<dbReference type="EMBL" id="KL218138">
    <property type="protein sequence ID" value="KFP02599.1"/>
    <property type="molecule type" value="Genomic_DNA"/>
</dbReference>
<dbReference type="InterPro" id="IPR015631">
    <property type="entry name" value="CD2/SLAM_rcpt"/>
</dbReference>
<organism evidence="8 9">
    <name type="scientific">Calypte anna</name>
    <name type="common">Anna's hummingbird</name>
    <name type="synonym">Archilochus anna</name>
    <dbReference type="NCBI Taxonomy" id="9244"/>
    <lineage>
        <taxon>Eukaryota</taxon>
        <taxon>Metazoa</taxon>
        <taxon>Chordata</taxon>
        <taxon>Craniata</taxon>
        <taxon>Vertebrata</taxon>
        <taxon>Euteleostomi</taxon>
        <taxon>Archelosauria</taxon>
        <taxon>Archosauria</taxon>
        <taxon>Dinosauria</taxon>
        <taxon>Saurischia</taxon>
        <taxon>Theropoda</taxon>
        <taxon>Coelurosauria</taxon>
        <taxon>Aves</taxon>
        <taxon>Neognathae</taxon>
        <taxon>Neoaves</taxon>
        <taxon>Strisores</taxon>
        <taxon>Apodiformes</taxon>
        <taxon>Trochilidae</taxon>
        <taxon>Calypte</taxon>
    </lineage>
</organism>
<dbReference type="GO" id="GO:0016020">
    <property type="term" value="C:membrane"/>
    <property type="evidence" value="ECO:0007669"/>
    <property type="project" value="UniProtKB-SubCell"/>
</dbReference>
<reference evidence="8 9" key="1">
    <citation type="submission" date="2014-04" db="EMBL/GenBank/DDBJ databases">
        <title>Genome evolution of avian class.</title>
        <authorList>
            <person name="Zhang G."/>
            <person name="Li C."/>
        </authorList>
    </citation>
    <scope>NUCLEOTIDE SEQUENCE [LARGE SCALE GENOMIC DNA]</scope>
    <source>
        <strain evidence="8">BGI_N300</strain>
    </source>
</reference>
<protein>
    <submittedName>
        <fullName evidence="8">Signaling lymphocytic activation molecule</fullName>
    </submittedName>
</protein>
<keyword evidence="6" id="KW-1133">Transmembrane helix</keyword>
<keyword evidence="9" id="KW-1185">Reference proteome</keyword>
<dbReference type="InterPro" id="IPR007110">
    <property type="entry name" value="Ig-like_dom"/>
</dbReference>
<evidence type="ECO:0000313" key="9">
    <source>
        <dbReference type="Proteomes" id="UP000054308"/>
    </source>
</evidence>
<feature type="non-terminal residue" evidence="8">
    <location>
        <position position="1"/>
    </location>
</feature>
<dbReference type="Gene3D" id="2.60.40.10">
    <property type="entry name" value="Immunoglobulins"/>
    <property type="match status" value="2"/>
</dbReference>
<keyword evidence="2" id="KW-0732">Signal</keyword>
<keyword evidence="3 6" id="KW-0472">Membrane</keyword>
<evidence type="ECO:0000256" key="3">
    <source>
        <dbReference type="ARBA" id="ARBA00023136"/>
    </source>
</evidence>
<keyword evidence="6" id="KW-0812">Transmembrane</keyword>
<evidence type="ECO:0000259" key="7">
    <source>
        <dbReference type="PROSITE" id="PS50835"/>
    </source>
</evidence>
<evidence type="ECO:0000256" key="6">
    <source>
        <dbReference type="SAM" id="Phobius"/>
    </source>
</evidence>
<dbReference type="PROSITE" id="PS50835">
    <property type="entry name" value="IG_LIKE"/>
    <property type="match status" value="1"/>
</dbReference>